<dbReference type="InterPro" id="IPR011050">
    <property type="entry name" value="Pectin_lyase_fold/virulence"/>
</dbReference>
<evidence type="ECO:0000256" key="1">
    <source>
        <dbReference type="SAM" id="SignalP"/>
    </source>
</evidence>
<dbReference type="AlphaFoldDB" id="A0A2A4B7Z0"/>
<evidence type="ECO:0008006" key="4">
    <source>
        <dbReference type="Google" id="ProtNLM"/>
    </source>
</evidence>
<name>A0A2A4B7Z0_9SPHN</name>
<keyword evidence="1" id="KW-0732">Signal</keyword>
<proteinExistence type="predicted"/>
<dbReference type="EMBL" id="NWMW01000001">
    <property type="protein sequence ID" value="PCD04200.1"/>
    <property type="molecule type" value="Genomic_DNA"/>
</dbReference>
<comment type="caution">
    <text evidence="2">The sequence shown here is derived from an EMBL/GenBank/DDBJ whole genome shotgun (WGS) entry which is preliminary data.</text>
</comment>
<keyword evidence="3" id="KW-1185">Reference proteome</keyword>
<reference evidence="2 3" key="1">
    <citation type="submission" date="2017-09" db="EMBL/GenBank/DDBJ databases">
        <title>Sphingomonas spermidinifaciens 9NM-10, whole genome shotgun sequence.</title>
        <authorList>
            <person name="Feng G."/>
            <person name="Zhu H."/>
        </authorList>
    </citation>
    <scope>NUCLEOTIDE SEQUENCE [LARGE SCALE GENOMIC DNA]</scope>
    <source>
        <strain evidence="2 3">9NM-10</strain>
    </source>
</reference>
<organism evidence="2 3">
    <name type="scientific">Sphingomonas spermidinifaciens</name>
    <dbReference type="NCBI Taxonomy" id="1141889"/>
    <lineage>
        <taxon>Bacteria</taxon>
        <taxon>Pseudomonadati</taxon>
        <taxon>Pseudomonadota</taxon>
        <taxon>Alphaproteobacteria</taxon>
        <taxon>Sphingomonadales</taxon>
        <taxon>Sphingomonadaceae</taxon>
        <taxon>Sphingomonas</taxon>
    </lineage>
</organism>
<accession>A0A2A4B7Z0</accession>
<evidence type="ECO:0000313" key="2">
    <source>
        <dbReference type="EMBL" id="PCD04200.1"/>
    </source>
</evidence>
<feature type="chain" id="PRO_5012381595" description="Pectate lyase superfamily protein domain-containing protein" evidence="1">
    <location>
        <begin position="23"/>
        <end position="561"/>
    </location>
</feature>
<evidence type="ECO:0000313" key="3">
    <source>
        <dbReference type="Proteomes" id="UP000218366"/>
    </source>
</evidence>
<gene>
    <name evidence="2" type="ORF">COC42_07890</name>
</gene>
<feature type="signal peptide" evidence="1">
    <location>
        <begin position="1"/>
        <end position="22"/>
    </location>
</feature>
<dbReference type="InterPro" id="IPR012334">
    <property type="entry name" value="Pectin_lyas_fold"/>
</dbReference>
<dbReference type="SUPFAM" id="SSF51126">
    <property type="entry name" value="Pectin lyase-like"/>
    <property type="match status" value="1"/>
</dbReference>
<protein>
    <recommendedName>
        <fullName evidence="4">Pectate lyase superfamily protein domain-containing protein</fullName>
    </recommendedName>
</protein>
<sequence length="561" mass="57775">MKRGHQNLFIASISAVAGLAMANELGLVGAYEVARSQPAVRIAPQAETTVFPQGQPTAVSSDALEAVTPTSNWAKIVNGSLAYQTTAKGDRIMDFSSAGYAGGGVALPTDVPVRVTLSPSGGDDTAAIQAAIDTVSARDRGSDRYRGAVKLGVGTFRISRPLAINAAGVVVAGSGTGTNGTIIQMTGTTGFRAFNIGTAQAPVLSNTVSLTSSYIKSGSDSVRVESVAGFAVGQRVQLSRTVTAAWLRFMGMDTLTRDGAPQTWIAPGTVIATPRAISSIDAGTKTIRFDAPITDSFDATYLGSPVGTLSRVDYPARVSWVGVEHLKIVAPAGSTVYSGATFSNVINGYLNDVVGQDLQNSFNVARDAQQITFERVVTTGTVTQSNAAPTADFSVTGSQVLLNRCQALTAGNWGFVTGGPGVGPTVLLNFIGGPGSRGVAPHQRWYTGVLVDSSSLQGGSSTTPGIAFTNRRNLGTGHGWTTGWSVAWNVTSPYFAVQSAPGTINWCIGCVGSAVSVTEPGTFDASGSKVAPASLYLQQLLERRGAAALSAIGYASTDPTS</sequence>
<dbReference type="Proteomes" id="UP000218366">
    <property type="component" value="Unassembled WGS sequence"/>
</dbReference>
<dbReference type="Gene3D" id="2.160.20.10">
    <property type="entry name" value="Single-stranded right-handed beta-helix, Pectin lyase-like"/>
    <property type="match status" value="1"/>
</dbReference>
<dbReference type="RefSeq" id="WP_176484587.1">
    <property type="nucleotide sequence ID" value="NZ_NWMW01000001.1"/>
</dbReference>